<protein>
    <submittedName>
        <fullName evidence="1">Uncharacterized protein</fullName>
    </submittedName>
</protein>
<organism evidence="1 2">
    <name type="scientific">Coniophora puteana (strain RWD-64-598)</name>
    <name type="common">Brown rot fungus</name>
    <dbReference type="NCBI Taxonomy" id="741705"/>
    <lineage>
        <taxon>Eukaryota</taxon>
        <taxon>Fungi</taxon>
        <taxon>Dikarya</taxon>
        <taxon>Basidiomycota</taxon>
        <taxon>Agaricomycotina</taxon>
        <taxon>Agaricomycetes</taxon>
        <taxon>Agaricomycetidae</taxon>
        <taxon>Boletales</taxon>
        <taxon>Coniophorineae</taxon>
        <taxon>Coniophoraceae</taxon>
        <taxon>Coniophora</taxon>
    </lineage>
</organism>
<reference evidence="2" key="1">
    <citation type="journal article" date="2012" name="Science">
        <title>The Paleozoic origin of enzymatic lignin decomposition reconstructed from 31 fungal genomes.</title>
        <authorList>
            <person name="Floudas D."/>
            <person name="Binder M."/>
            <person name="Riley R."/>
            <person name="Barry K."/>
            <person name="Blanchette R.A."/>
            <person name="Henrissat B."/>
            <person name="Martinez A.T."/>
            <person name="Otillar R."/>
            <person name="Spatafora J.W."/>
            <person name="Yadav J.S."/>
            <person name="Aerts A."/>
            <person name="Benoit I."/>
            <person name="Boyd A."/>
            <person name="Carlson A."/>
            <person name="Copeland A."/>
            <person name="Coutinho P.M."/>
            <person name="de Vries R.P."/>
            <person name="Ferreira P."/>
            <person name="Findley K."/>
            <person name="Foster B."/>
            <person name="Gaskell J."/>
            <person name="Glotzer D."/>
            <person name="Gorecki P."/>
            <person name="Heitman J."/>
            <person name="Hesse C."/>
            <person name="Hori C."/>
            <person name="Igarashi K."/>
            <person name="Jurgens J.A."/>
            <person name="Kallen N."/>
            <person name="Kersten P."/>
            <person name="Kohler A."/>
            <person name="Kuees U."/>
            <person name="Kumar T.K.A."/>
            <person name="Kuo A."/>
            <person name="LaButti K."/>
            <person name="Larrondo L.F."/>
            <person name="Lindquist E."/>
            <person name="Ling A."/>
            <person name="Lombard V."/>
            <person name="Lucas S."/>
            <person name="Lundell T."/>
            <person name="Martin R."/>
            <person name="McLaughlin D.J."/>
            <person name="Morgenstern I."/>
            <person name="Morin E."/>
            <person name="Murat C."/>
            <person name="Nagy L.G."/>
            <person name="Nolan M."/>
            <person name="Ohm R.A."/>
            <person name="Patyshakuliyeva A."/>
            <person name="Rokas A."/>
            <person name="Ruiz-Duenas F.J."/>
            <person name="Sabat G."/>
            <person name="Salamov A."/>
            <person name="Samejima M."/>
            <person name="Schmutz J."/>
            <person name="Slot J.C."/>
            <person name="St John F."/>
            <person name="Stenlid J."/>
            <person name="Sun H."/>
            <person name="Sun S."/>
            <person name="Syed K."/>
            <person name="Tsang A."/>
            <person name="Wiebenga A."/>
            <person name="Young D."/>
            <person name="Pisabarro A."/>
            <person name="Eastwood D.C."/>
            <person name="Martin F."/>
            <person name="Cullen D."/>
            <person name="Grigoriev I.V."/>
            <person name="Hibbett D.S."/>
        </authorList>
    </citation>
    <scope>NUCLEOTIDE SEQUENCE [LARGE SCALE GENOMIC DNA]</scope>
    <source>
        <strain evidence="2">RWD-64-598 SS2</strain>
    </source>
</reference>
<feature type="non-terminal residue" evidence="1">
    <location>
        <position position="194"/>
    </location>
</feature>
<dbReference type="AlphaFoldDB" id="A0A5M3MS84"/>
<accession>A0A5M3MS84</accession>
<dbReference type="RefSeq" id="XP_007767789.1">
    <property type="nucleotide sequence ID" value="XM_007769599.1"/>
</dbReference>
<name>A0A5M3MS84_CONPW</name>
<sequence length="194" mass="20746">MTVASEPRDASCVNEHQPPRLASLGMFSRLRPCGSGEDTNPANEGALDGLKACVKQYKLPRGTFGDAFNPFPSGPLCWSILVPLRPRACLSFSYPLLCIPPTILPIMQTFSRLAVIAGALTVASAQFLPQSCYSLTAQCNYVDADLSDVWGNVACTQYALCAQNYKTPVEIIGLLGASANQPKLSQDVFANITG</sequence>
<evidence type="ECO:0000313" key="2">
    <source>
        <dbReference type="Proteomes" id="UP000053558"/>
    </source>
</evidence>
<dbReference type="KEGG" id="cput:CONPUDRAFT_164655"/>
<evidence type="ECO:0000313" key="1">
    <source>
        <dbReference type="EMBL" id="EIW81946.1"/>
    </source>
</evidence>
<dbReference type="EMBL" id="JH711577">
    <property type="protein sequence ID" value="EIW81946.1"/>
    <property type="molecule type" value="Genomic_DNA"/>
</dbReference>
<dbReference type="Proteomes" id="UP000053558">
    <property type="component" value="Unassembled WGS sequence"/>
</dbReference>
<comment type="caution">
    <text evidence="1">The sequence shown here is derived from an EMBL/GenBank/DDBJ whole genome shotgun (WGS) entry which is preliminary data.</text>
</comment>
<proteinExistence type="predicted"/>
<dbReference type="GeneID" id="19205187"/>
<keyword evidence="2" id="KW-1185">Reference proteome</keyword>
<gene>
    <name evidence="1" type="ORF">CONPUDRAFT_164655</name>
</gene>